<feature type="region of interest" description="Disordered" evidence="2">
    <location>
        <begin position="255"/>
        <end position="274"/>
    </location>
</feature>
<feature type="compositionally biased region" description="Basic and acidic residues" evidence="2">
    <location>
        <begin position="9"/>
        <end position="24"/>
    </location>
</feature>
<dbReference type="OMA" id="WEITESY"/>
<feature type="region of interest" description="Disordered" evidence="2">
    <location>
        <begin position="1"/>
        <end position="133"/>
    </location>
</feature>
<dbReference type="Proteomes" id="UP000002173">
    <property type="component" value="Chromosome 3"/>
</dbReference>
<feature type="region of interest" description="Disordered" evidence="2">
    <location>
        <begin position="788"/>
        <end position="822"/>
    </location>
</feature>
<dbReference type="InParanoid" id="A7AQ37"/>
<feature type="compositionally biased region" description="Polar residues" evidence="2">
    <location>
        <begin position="107"/>
        <end position="122"/>
    </location>
</feature>
<proteinExistence type="predicted"/>
<evidence type="ECO:0000313" key="3">
    <source>
        <dbReference type="EMBL" id="EDO08671.1"/>
    </source>
</evidence>
<comment type="caution">
    <text evidence="3">The sequence shown here is derived from an EMBL/GenBank/DDBJ whole genome shotgun (WGS) entry which is preliminary data.</text>
</comment>
<feature type="compositionally biased region" description="Low complexity" evidence="2">
    <location>
        <begin position="123"/>
        <end position="133"/>
    </location>
</feature>
<gene>
    <name evidence="3" type="ORF">BBOV_III011190</name>
</gene>
<organism evidence="3 4">
    <name type="scientific">Babesia bovis</name>
    <dbReference type="NCBI Taxonomy" id="5865"/>
    <lineage>
        <taxon>Eukaryota</taxon>
        <taxon>Sar</taxon>
        <taxon>Alveolata</taxon>
        <taxon>Apicomplexa</taxon>
        <taxon>Aconoidasida</taxon>
        <taxon>Piroplasmida</taxon>
        <taxon>Babesiidae</taxon>
        <taxon>Babesia</taxon>
    </lineage>
</organism>
<feature type="compositionally biased region" description="Basic and acidic residues" evidence="2">
    <location>
        <begin position="217"/>
        <end position="241"/>
    </location>
</feature>
<evidence type="ECO:0000256" key="2">
    <source>
        <dbReference type="SAM" id="MobiDB-lite"/>
    </source>
</evidence>
<dbReference type="STRING" id="5865.A7AQ37"/>
<feature type="compositionally biased region" description="Basic and acidic residues" evidence="2">
    <location>
        <begin position="788"/>
        <end position="799"/>
    </location>
</feature>
<feature type="compositionally biased region" description="Basic and acidic residues" evidence="2">
    <location>
        <begin position="558"/>
        <end position="590"/>
    </location>
</feature>
<feature type="coiled-coil region" evidence="1">
    <location>
        <begin position="429"/>
        <end position="495"/>
    </location>
</feature>
<feature type="compositionally biased region" description="Polar residues" evidence="2">
    <location>
        <begin position="25"/>
        <end position="41"/>
    </location>
</feature>
<accession>A7AQ37</accession>
<sequence length="983" mass="111749">MWSAGNSSRRSEGSYTPERDRQRSEQSPPLSRCSNASSQGVLSRKGSMDVTQSLSNTARSNRSLQCDEGSVQEDVSLAPQASFFKNKSSTPGSRSSARSERDAGINLQESHNTTSSGDTKGISSSMSNVSNGSADTIMSMSQEKLEAACSKYGLTTESIEEILSGRMQSRELVSERSDTSSDCFREEMLIYLLKQQVKLKNQLKQQKKNMGAVTQSEYRKASYDRTRDKQHTRTKRCKDLRELTKDELESFEEMMEDNSPMSDTDATISENVHGPSRTHKKIILSDIDEYAMDTDLYSSQEASPAVGDTRLSRQTNVPRNHRMTDCRLKKQSSADTVISQEADSLHNEIDQLIYNLENNDIRGQPRDVNPEPVQYGVPPIPNTFVYPPNFYDFQANMEPEEVVLPIKVPIKPPTPEVCDAEVMTNETARVREVNEYDMFERDIEDYEEELKRSHQTDYTRVGKDGISWEITESYLKEEERRMLQERKRAELLKQLNDPIGAKGPSLKDHYNKWVSQRDAKTSNVKKHNCLGVEKQATMNEENVGPIHIPNIFRRRREYSRERETPQSEMPRQKTDPRHDARNKDPMNDETRFKDVYIRGTWDPKTGAIKISNALDSNQFTDKNRTLDEYINFLKQNPGNWSQEVMDTGIKPKPSEEDVDASSGEESPEVEVSPEETARTDTTDSTYDRDEFHVAPGPIPSDAEPDYSPGMRRKYAMGFSDYYVPPMRNHPDMYNPGMCMMPRGHFNMPEEPKHHHYHYYSDHRHKRCHHKRKHKHCCSRKRRDRVQCKCSHEDVPKDVEPPASDTQDATSTTPGSDSLMSTVTSTRDIVTPLSVKDIVNNVLHAKSTDFVKVTTYHDAPRSPKSAGDNASCMLNAMSCCTDVAVDKDDASPKSPKMVISKYPKVFQVRGNTRATATRSVSPLRKLEGCFKEAKAVPETTKVEYDTDAEFGEQFTFREGNKETQQKDASPMFKTKAIYVGENAT</sequence>
<feature type="region of interest" description="Disordered" evidence="2">
    <location>
        <begin position="552"/>
        <end position="590"/>
    </location>
</feature>
<feature type="compositionally biased region" description="Polar residues" evidence="2">
    <location>
        <begin position="803"/>
        <end position="822"/>
    </location>
</feature>
<name>A7AQ37_BABBO</name>
<reference evidence="3 4" key="1">
    <citation type="journal article" date="2007" name="PLoS Pathog.">
        <title>Genome sequence of Babesia bovis and comparative analysis of apicomplexan hemoprotozoa.</title>
        <authorList>
            <person name="Brayton K.A."/>
            <person name="Lau A.O.T."/>
            <person name="Herndon D.R."/>
            <person name="Hannick L."/>
            <person name="Kappmeyer L.S."/>
            <person name="Berens S.J."/>
            <person name="Bidwell S.L."/>
            <person name="Brown W.C."/>
            <person name="Crabtree J."/>
            <person name="Fadrosh D."/>
            <person name="Feldblum T."/>
            <person name="Forberger H.A."/>
            <person name="Haas B.J."/>
            <person name="Howell J.M."/>
            <person name="Khouri H."/>
            <person name="Koo H."/>
            <person name="Mann D.J."/>
            <person name="Norimine J."/>
            <person name="Paulsen I.T."/>
            <person name="Radune D."/>
            <person name="Ren Q."/>
            <person name="Smith R.K. Jr."/>
            <person name="Suarez C.E."/>
            <person name="White O."/>
            <person name="Wortman J.R."/>
            <person name="Knowles D.P. Jr."/>
            <person name="McElwain T.F."/>
            <person name="Nene V.M."/>
        </authorList>
    </citation>
    <scope>NUCLEOTIDE SEQUENCE [LARGE SCALE GENOMIC DNA]</scope>
    <source>
        <strain evidence="3">T2Bo</strain>
    </source>
</reference>
<dbReference type="EMBL" id="AAXT01000001">
    <property type="protein sequence ID" value="EDO08671.1"/>
    <property type="molecule type" value="Genomic_DNA"/>
</dbReference>
<feature type="compositionally biased region" description="Polar residues" evidence="2">
    <location>
        <begin position="49"/>
        <end position="64"/>
    </location>
</feature>
<keyword evidence="4" id="KW-1185">Reference proteome</keyword>
<dbReference type="AlphaFoldDB" id="A7AQ37"/>
<feature type="compositionally biased region" description="Basic and acidic residues" evidence="2">
    <location>
        <begin position="675"/>
        <end position="692"/>
    </location>
</feature>
<evidence type="ECO:0000313" key="4">
    <source>
        <dbReference type="Proteomes" id="UP000002173"/>
    </source>
</evidence>
<dbReference type="eggNOG" id="ENOG502RWJR">
    <property type="taxonomic scope" value="Eukaryota"/>
</dbReference>
<feature type="region of interest" description="Disordered" evidence="2">
    <location>
        <begin position="638"/>
        <end position="707"/>
    </location>
</feature>
<protein>
    <submittedName>
        <fullName evidence="3">Uncharacterized protein</fullName>
    </submittedName>
</protein>
<keyword evidence="1" id="KW-0175">Coiled coil</keyword>
<dbReference type="VEuPathDB" id="PiroplasmaDB:BBOV_III011190"/>
<feature type="region of interest" description="Disordered" evidence="2">
    <location>
        <begin position="210"/>
        <end position="241"/>
    </location>
</feature>
<evidence type="ECO:0000256" key="1">
    <source>
        <dbReference type="SAM" id="Coils"/>
    </source>
</evidence>
<feature type="compositionally biased region" description="Polar residues" evidence="2">
    <location>
        <begin position="259"/>
        <end position="270"/>
    </location>
</feature>